<evidence type="ECO:0000256" key="1">
    <source>
        <dbReference type="SAM" id="MobiDB-lite"/>
    </source>
</evidence>
<comment type="caution">
    <text evidence="2">The sequence shown here is derived from an EMBL/GenBank/DDBJ whole genome shotgun (WGS) entry which is preliminary data.</text>
</comment>
<dbReference type="Proteomes" id="UP001175000">
    <property type="component" value="Unassembled WGS sequence"/>
</dbReference>
<proteinExistence type="predicted"/>
<accession>A0AA39XCV9</accession>
<organism evidence="2 3">
    <name type="scientific">Immersiella caudata</name>
    <dbReference type="NCBI Taxonomy" id="314043"/>
    <lineage>
        <taxon>Eukaryota</taxon>
        <taxon>Fungi</taxon>
        <taxon>Dikarya</taxon>
        <taxon>Ascomycota</taxon>
        <taxon>Pezizomycotina</taxon>
        <taxon>Sordariomycetes</taxon>
        <taxon>Sordariomycetidae</taxon>
        <taxon>Sordariales</taxon>
        <taxon>Lasiosphaeriaceae</taxon>
        <taxon>Immersiella</taxon>
    </lineage>
</organism>
<dbReference type="EMBL" id="JAULSU010000001">
    <property type="protein sequence ID" value="KAK0631623.1"/>
    <property type="molecule type" value="Genomic_DNA"/>
</dbReference>
<reference evidence="2" key="1">
    <citation type="submission" date="2023-06" db="EMBL/GenBank/DDBJ databases">
        <title>Genome-scale phylogeny and comparative genomics of the fungal order Sordariales.</title>
        <authorList>
            <consortium name="Lawrence Berkeley National Laboratory"/>
            <person name="Hensen N."/>
            <person name="Bonometti L."/>
            <person name="Westerberg I."/>
            <person name="Brannstrom I.O."/>
            <person name="Guillou S."/>
            <person name="Cros-Aarteil S."/>
            <person name="Calhoun S."/>
            <person name="Haridas S."/>
            <person name="Kuo A."/>
            <person name="Mondo S."/>
            <person name="Pangilinan J."/>
            <person name="Riley R."/>
            <person name="Labutti K."/>
            <person name="Andreopoulos B."/>
            <person name="Lipzen A."/>
            <person name="Chen C."/>
            <person name="Yanf M."/>
            <person name="Daum C."/>
            <person name="Ng V."/>
            <person name="Clum A."/>
            <person name="Steindorff A."/>
            <person name="Ohm R."/>
            <person name="Martin F."/>
            <person name="Silar P."/>
            <person name="Natvig D."/>
            <person name="Lalanne C."/>
            <person name="Gautier V."/>
            <person name="Ament-Velasquez S.L."/>
            <person name="Kruys A."/>
            <person name="Hutchinson M.I."/>
            <person name="Powell A.J."/>
            <person name="Barry K."/>
            <person name="Miller A.N."/>
            <person name="Grigoriev I.V."/>
            <person name="Debuchy R."/>
            <person name="Gladieux P."/>
            <person name="Thoren M.H."/>
            <person name="Johannesson H."/>
        </authorList>
    </citation>
    <scope>NUCLEOTIDE SEQUENCE</scope>
    <source>
        <strain evidence="2">CBS 606.72</strain>
    </source>
</reference>
<feature type="region of interest" description="Disordered" evidence="1">
    <location>
        <begin position="398"/>
        <end position="446"/>
    </location>
</feature>
<feature type="region of interest" description="Disordered" evidence="1">
    <location>
        <begin position="174"/>
        <end position="208"/>
    </location>
</feature>
<evidence type="ECO:0000313" key="2">
    <source>
        <dbReference type="EMBL" id="KAK0631623.1"/>
    </source>
</evidence>
<evidence type="ECO:0000313" key="3">
    <source>
        <dbReference type="Proteomes" id="UP001175000"/>
    </source>
</evidence>
<feature type="compositionally biased region" description="Basic and acidic residues" evidence="1">
    <location>
        <begin position="117"/>
        <end position="131"/>
    </location>
</feature>
<dbReference type="AlphaFoldDB" id="A0AA39XCV9"/>
<feature type="compositionally biased region" description="Polar residues" evidence="1">
    <location>
        <begin position="274"/>
        <end position="285"/>
    </location>
</feature>
<feature type="region of interest" description="Disordered" evidence="1">
    <location>
        <begin position="115"/>
        <end position="137"/>
    </location>
</feature>
<gene>
    <name evidence="2" type="ORF">B0T14DRAFT_502008</name>
</gene>
<feature type="region of interest" description="Disordered" evidence="1">
    <location>
        <begin position="258"/>
        <end position="319"/>
    </location>
</feature>
<name>A0AA39XCV9_9PEZI</name>
<keyword evidence="3" id="KW-1185">Reference proteome</keyword>
<protein>
    <submittedName>
        <fullName evidence="2">Uncharacterized protein</fullName>
    </submittedName>
</protein>
<feature type="compositionally biased region" description="Basic and acidic residues" evidence="1">
    <location>
        <begin position="421"/>
        <end position="437"/>
    </location>
</feature>
<sequence>MAELFVDATPDSFFAQDLSHPNSFLDLFDLDLWELAGPTDSLSIPGNLPYHTSGWMSGSHVDVMDSHPEGQLGPHQTNTCLTVPSQTLSSCPAGYIGAHEEPKSNEFPEPATTPFGRDVDHSNFPDAENRQISDTSDQRATVINASHHHAAALNTIDDILVAFSGSDDDATTHDYDMKGVSSSPSTADAGRDATATPSQDPAVLPSATLDDCPGALKVSDSGHALASIIGDGGLKEDLNTADELPAPLEESSLILDTSLPTPSTEEHVEDDSFPQYTGLTSTSSDEAPAADAMSCLESVPSPHEAPKDTDGKSVVGDNSLSLTGSRIALDSTASHSDPVNKNGQQNFIGLKVDDKDDALVPPTCQGRGRATCQTKARKSPSINLINPATNGEVIDLTGDDEDVPSKMENFRPTRGSKRARSGREVAGEQRPCKRREISLGSRRTGR</sequence>